<evidence type="ECO:0000313" key="2">
    <source>
        <dbReference type="Proteomes" id="UP000055048"/>
    </source>
</evidence>
<dbReference type="AlphaFoldDB" id="A0A0V0T447"/>
<reference evidence="1 2" key="1">
    <citation type="submission" date="2015-01" db="EMBL/GenBank/DDBJ databases">
        <title>Evolution of Trichinella species and genotypes.</title>
        <authorList>
            <person name="Korhonen P.K."/>
            <person name="Edoardo P."/>
            <person name="Giuseppe L.R."/>
            <person name="Gasser R.B."/>
        </authorList>
    </citation>
    <scope>NUCLEOTIDE SEQUENCE [LARGE SCALE GENOMIC DNA]</scope>
    <source>
        <strain evidence="1">ISS417</strain>
    </source>
</reference>
<proteinExistence type="predicted"/>
<dbReference type="OrthoDB" id="5923812at2759"/>
<gene>
    <name evidence="1" type="ORF">T05_11996</name>
</gene>
<comment type="caution">
    <text evidence="1">The sequence shown here is derived from an EMBL/GenBank/DDBJ whole genome shotgun (WGS) entry which is preliminary data.</text>
</comment>
<name>A0A0V0T447_9BILA</name>
<dbReference type="Proteomes" id="UP000055048">
    <property type="component" value="Unassembled WGS sequence"/>
</dbReference>
<accession>A0A0V0T447</accession>
<evidence type="ECO:0000313" key="1">
    <source>
        <dbReference type="EMBL" id="KRX33855.1"/>
    </source>
</evidence>
<keyword evidence="2" id="KW-1185">Reference proteome</keyword>
<protein>
    <submittedName>
        <fullName evidence="1">Uncharacterized protein</fullName>
    </submittedName>
</protein>
<dbReference type="EMBL" id="JYDJ01000690">
    <property type="protein sequence ID" value="KRX33855.1"/>
    <property type="molecule type" value="Genomic_DNA"/>
</dbReference>
<sequence>MAQRNHRTEHNIERELRSLACHGCVYTSMVACRSAFRRKYARVVSFRSRYGLFLLTPVVICKPDSPNVHSILFLCFSWGCNSRNSIT</sequence>
<organism evidence="1 2">
    <name type="scientific">Trichinella murrelli</name>
    <dbReference type="NCBI Taxonomy" id="144512"/>
    <lineage>
        <taxon>Eukaryota</taxon>
        <taxon>Metazoa</taxon>
        <taxon>Ecdysozoa</taxon>
        <taxon>Nematoda</taxon>
        <taxon>Enoplea</taxon>
        <taxon>Dorylaimia</taxon>
        <taxon>Trichinellida</taxon>
        <taxon>Trichinellidae</taxon>
        <taxon>Trichinella</taxon>
    </lineage>
</organism>
<dbReference type="PROSITE" id="PS51257">
    <property type="entry name" value="PROKAR_LIPOPROTEIN"/>
    <property type="match status" value="1"/>
</dbReference>